<dbReference type="Proteomes" id="UP000436088">
    <property type="component" value="Unassembled WGS sequence"/>
</dbReference>
<feature type="domain" description="Subtilisin-like protease fibronectin type-III" evidence="1">
    <location>
        <begin position="120"/>
        <end position="200"/>
    </location>
</feature>
<dbReference type="InterPro" id="IPR041469">
    <property type="entry name" value="Subtilisin-like_FN3"/>
</dbReference>
<evidence type="ECO:0000313" key="2">
    <source>
        <dbReference type="EMBL" id="KAE8697078.1"/>
    </source>
</evidence>
<dbReference type="PROSITE" id="PS51257">
    <property type="entry name" value="PROKAR_LIPOPROTEIN"/>
    <property type="match status" value="1"/>
</dbReference>
<comment type="caution">
    <text evidence="2">The sequence shown here is derived from an EMBL/GenBank/DDBJ whole genome shotgun (WGS) entry which is preliminary data.</text>
</comment>
<reference evidence="2" key="1">
    <citation type="submission" date="2019-09" db="EMBL/GenBank/DDBJ databases">
        <title>Draft genome information of white flower Hibiscus syriacus.</title>
        <authorList>
            <person name="Kim Y.-M."/>
        </authorList>
    </citation>
    <scope>NUCLEOTIDE SEQUENCE [LARGE SCALE GENOMIC DNA]</scope>
    <source>
        <strain evidence="2">YM2019G1</strain>
    </source>
</reference>
<gene>
    <name evidence="2" type="ORF">F3Y22_tig00110634pilonHSYRG00104</name>
</gene>
<protein>
    <recommendedName>
        <fullName evidence="1">Subtilisin-like protease fibronectin type-III domain-containing protein</fullName>
    </recommendedName>
</protein>
<sequence>MQGEMAKHISSHFIGMFACFNVLRSRLPQRSGLFMAVLIFPVSRWDQIVRQQPQRPHFLNPFDATLLAAIKAGVFVAQAAGNGGYQDYLGFLCTTPGIDVHEIKKNTNSPCNTTIGRPSNFNTPSITISHLVGTQIVTRTVTNVAEEETYVITARMHPSIAIETRPSAMTLRPGASRKFSVTLTARSATGSYSFGSITMKGS</sequence>
<dbReference type="Pfam" id="PF17766">
    <property type="entry name" value="fn3_6"/>
    <property type="match status" value="1"/>
</dbReference>
<dbReference type="Gene3D" id="2.60.40.2310">
    <property type="match status" value="1"/>
</dbReference>
<dbReference type="EMBL" id="VEPZ02001056">
    <property type="protein sequence ID" value="KAE8697078.1"/>
    <property type="molecule type" value="Genomic_DNA"/>
</dbReference>
<evidence type="ECO:0000313" key="3">
    <source>
        <dbReference type="Proteomes" id="UP000436088"/>
    </source>
</evidence>
<proteinExistence type="predicted"/>
<evidence type="ECO:0000259" key="1">
    <source>
        <dbReference type="Pfam" id="PF17766"/>
    </source>
</evidence>
<organism evidence="2 3">
    <name type="scientific">Hibiscus syriacus</name>
    <name type="common">Rose of Sharon</name>
    <dbReference type="NCBI Taxonomy" id="106335"/>
    <lineage>
        <taxon>Eukaryota</taxon>
        <taxon>Viridiplantae</taxon>
        <taxon>Streptophyta</taxon>
        <taxon>Embryophyta</taxon>
        <taxon>Tracheophyta</taxon>
        <taxon>Spermatophyta</taxon>
        <taxon>Magnoliopsida</taxon>
        <taxon>eudicotyledons</taxon>
        <taxon>Gunneridae</taxon>
        <taxon>Pentapetalae</taxon>
        <taxon>rosids</taxon>
        <taxon>malvids</taxon>
        <taxon>Malvales</taxon>
        <taxon>Malvaceae</taxon>
        <taxon>Malvoideae</taxon>
        <taxon>Hibiscus</taxon>
    </lineage>
</organism>
<accession>A0A6A2ZYX5</accession>
<keyword evidence="3" id="KW-1185">Reference proteome</keyword>
<dbReference type="AlphaFoldDB" id="A0A6A2ZYX5"/>
<name>A0A6A2ZYX5_HIBSY</name>